<dbReference type="InterPro" id="IPR021942">
    <property type="entry name" value="DUF3557"/>
</dbReference>
<dbReference type="PANTHER" id="PTHR31379">
    <property type="entry name" value="F-BOX C PROTEIN-RELATED-RELATED"/>
    <property type="match status" value="1"/>
</dbReference>
<organism evidence="1 2">
    <name type="scientific">Caenorhabditis nigoni</name>
    <dbReference type="NCBI Taxonomy" id="1611254"/>
    <lineage>
        <taxon>Eukaryota</taxon>
        <taxon>Metazoa</taxon>
        <taxon>Ecdysozoa</taxon>
        <taxon>Nematoda</taxon>
        <taxon>Chromadorea</taxon>
        <taxon>Rhabditida</taxon>
        <taxon>Rhabditina</taxon>
        <taxon>Rhabditomorpha</taxon>
        <taxon>Rhabditoidea</taxon>
        <taxon>Rhabditidae</taxon>
        <taxon>Peloderinae</taxon>
        <taxon>Caenorhabditis</taxon>
    </lineage>
</organism>
<dbReference type="Pfam" id="PF12078">
    <property type="entry name" value="DUF3557"/>
    <property type="match status" value="1"/>
</dbReference>
<dbReference type="AlphaFoldDB" id="A0A2G5VB46"/>
<gene>
    <name evidence="1" type="primary">Cnig_chr_II.g7767</name>
    <name evidence="1" type="ORF">B9Z55_007767</name>
</gene>
<accession>A0A2G5VB46</accession>
<evidence type="ECO:0000313" key="1">
    <source>
        <dbReference type="EMBL" id="PIC49003.1"/>
    </source>
</evidence>
<dbReference type="PANTHER" id="PTHR31379:SF1">
    <property type="entry name" value="F-BOX C PROTEIN-RELATED"/>
    <property type="match status" value="1"/>
</dbReference>
<protein>
    <submittedName>
        <fullName evidence="1">Uncharacterized protein</fullName>
    </submittedName>
</protein>
<comment type="caution">
    <text evidence="1">The sequence shown here is derived from an EMBL/GenBank/DDBJ whole genome shotgun (WGS) entry which is preliminary data.</text>
</comment>
<proteinExistence type="predicted"/>
<name>A0A2G5VB46_9PELO</name>
<reference evidence="2" key="1">
    <citation type="submission" date="2017-10" db="EMBL/GenBank/DDBJ databases">
        <title>Rapid genome shrinkage in a self-fertile nematode reveals novel sperm competition proteins.</title>
        <authorList>
            <person name="Yin D."/>
            <person name="Schwarz E.M."/>
            <person name="Thomas C.G."/>
            <person name="Felde R.L."/>
            <person name="Korf I.F."/>
            <person name="Cutter A.D."/>
            <person name="Schartner C.M."/>
            <person name="Ralston E.J."/>
            <person name="Meyer B.J."/>
            <person name="Haag E.S."/>
        </authorList>
    </citation>
    <scope>NUCLEOTIDE SEQUENCE [LARGE SCALE GENOMIC DNA]</scope>
    <source>
        <strain evidence="2">JU1422</strain>
    </source>
</reference>
<sequence length="428" mass="49752">MNNQPVLYDSLKSILHHIDANLRINMSQRMASVRAAERAVPLKMRRLVISDTAVDINHVRYQLGVFRDYPNGDSPMNVKSENARGGVVTDSDQFGFEFPISSSPILPGDVSVRNGNERVVRTDTDELEEHYQNELTRCEILLQGIAGKESGVEPKMDDSWRENGEYSKERLQKMANHAREKLKPFHCKRHNLPRPFNCYIQLSTMKDGEDKPLLRLAYTRKLNEAVKHFNHILFANRPAIRVNELVCRGNQVYRIPVGLKISTNELTVRQSQIASIAKILEGDVDTLRVFRRERLSERDENWWQRRPVQNAKQLIADDFSLMFRPIRNKIIRLHNIGYLTTGQYCQLIENWMSVKRDVGSELWIGVDIKKRRKNVLEVIQTRTEVIRRDESSVRIRGINGTHIEVCEEVCEDESMDDYWAVRVKLMEN</sequence>
<dbReference type="Proteomes" id="UP000230233">
    <property type="component" value="Chromosome II"/>
</dbReference>
<dbReference type="EMBL" id="PDUG01000002">
    <property type="protein sequence ID" value="PIC49003.1"/>
    <property type="molecule type" value="Genomic_DNA"/>
</dbReference>
<keyword evidence="2" id="KW-1185">Reference proteome</keyword>
<evidence type="ECO:0000313" key="2">
    <source>
        <dbReference type="Proteomes" id="UP000230233"/>
    </source>
</evidence>